<accession>A0A0M0K6R6</accession>
<dbReference type="InterPro" id="IPR013126">
    <property type="entry name" value="Hsp_70_fam"/>
</dbReference>
<keyword evidence="2" id="KW-0067">ATP-binding</keyword>
<dbReference type="OrthoDB" id="3789372at2759"/>
<evidence type="ECO:0000256" key="1">
    <source>
        <dbReference type="ARBA" id="ARBA00022741"/>
    </source>
</evidence>
<dbReference type="EMBL" id="JWZX01001332">
    <property type="protein sequence ID" value="KOO34083.1"/>
    <property type="molecule type" value="Genomic_DNA"/>
</dbReference>
<organism evidence="4 5">
    <name type="scientific">Chrysochromulina tobinii</name>
    <dbReference type="NCBI Taxonomy" id="1460289"/>
    <lineage>
        <taxon>Eukaryota</taxon>
        <taxon>Haptista</taxon>
        <taxon>Haptophyta</taxon>
        <taxon>Prymnesiophyceae</taxon>
        <taxon>Prymnesiales</taxon>
        <taxon>Chrysochromulinaceae</taxon>
        <taxon>Chrysochromulina</taxon>
    </lineage>
</organism>
<sequence length="467" mass="47862">MLSRPGEVVGIDLGTTSSAVAVVLGGEPEMVPDEAGRTTMPSLVDIELGLTGHMAVGTSAVGSTKRLIGRSYADVKESAAVRALFGKALAPAEDGSAVVGACSPVAAASALLERLLDVSEAACGVRASKAVLTVPAHFTEPQRAAMRLAAERAGLAKCRLLEEPVAAALAYGVRLKDEDELVMVFDLGGGTLDVSLLRVGRGTAEVLSSAGEPWLGGDDFDLAIAKHISSVHVLVEQVGGGLARRVDERSPLVRQLARLLKERCTVVKVAEEPLPMGLSFGETGASEGGREGGEAVATPTHVSLSRAALEAACADLLGAMRRPVIEACTQAQVALPGAARGAASRASTTSLAGKLARAPSLRGLRINTVLRVGAASRMPAVGRLLEALVGVPCPIGELPPEHAVALGAAVQAGVLEGSIEQLDVFNPLEAALIRGIGSGAGQRTQRERTGVPSGSRKNGRKQRRSSL</sequence>
<dbReference type="Pfam" id="PF00012">
    <property type="entry name" value="HSP70"/>
    <property type="match status" value="2"/>
</dbReference>
<dbReference type="GO" id="GO:0005524">
    <property type="term" value="F:ATP binding"/>
    <property type="evidence" value="ECO:0007669"/>
    <property type="project" value="UniProtKB-KW"/>
</dbReference>
<name>A0A0M0K6R6_9EUKA</name>
<keyword evidence="5" id="KW-1185">Reference proteome</keyword>
<reference evidence="5" key="1">
    <citation type="journal article" date="2015" name="PLoS Genet.">
        <title>Genome Sequence and Transcriptome Analyses of Chrysochromulina tobin: Metabolic Tools for Enhanced Algal Fitness in the Prominent Order Prymnesiales (Haptophyceae).</title>
        <authorList>
            <person name="Hovde B.T."/>
            <person name="Deodato C.R."/>
            <person name="Hunsperger H.M."/>
            <person name="Ryken S.A."/>
            <person name="Yost W."/>
            <person name="Jha R.K."/>
            <person name="Patterson J."/>
            <person name="Monnat R.J. Jr."/>
            <person name="Barlow S.B."/>
            <person name="Starkenburg S.R."/>
            <person name="Cattolico R.A."/>
        </authorList>
    </citation>
    <scope>NUCLEOTIDE SEQUENCE</scope>
    <source>
        <strain evidence="5">CCMP291</strain>
    </source>
</reference>
<keyword evidence="1" id="KW-0547">Nucleotide-binding</keyword>
<dbReference type="PANTHER" id="PTHR19375">
    <property type="entry name" value="HEAT SHOCK PROTEIN 70KDA"/>
    <property type="match status" value="1"/>
</dbReference>
<dbReference type="PROSITE" id="PS00329">
    <property type="entry name" value="HSP70_2"/>
    <property type="match status" value="1"/>
</dbReference>
<evidence type="ECO:0000256" key="3">
    <source>
        <dbReference type="SAM" id="MobiDB-lite"/>
    </source>
</evidence>
<gene>
    <name evidence="4" type="ORF">Ctob_005797</name>
</gene>
<dbReference type="PRINTS" id="PR00301">
    <property type="entry name" value="HEATSHOCK70"/>
</dbReference>
<dbReference type="InterPro" id="IPR043129">
    <property type="entry name" value="ATPase_NBD"/>
</dbReference>
<dbReference type="PROSITE" id="PS00297">
    <property type="entry name" value="HSP70_1"/>
    <property type="match status" value="1"/>
</dbReference>
<proteinExistence type="predicted"/>
<evidence type="ECO:0000313" key="4">
    <source>
        <dbReference type="EMBL" id="KOO34083.1"/>
    </source>
</evidence>
<dbReference type="Gene3D" id="3.30.420.40">
    <property type="match status" value="2"/>
</dbReference>
<evidence type="ECO:0000256" key="2">
    <source>
        <dbReference type="ARBA" id="ARBA00022840"/>
    </source>
</evidence>
<feature type="region of interest" description="Disordered" evidence="3">
    <location>
        <begin position="439"/>
        <end position="467"/>
    </location>
</feature>
<comment type="caution">
    <text evidence="4">The sequence shown here is derived from an EMBL/GenBank/DDBJ whole genome shotgun (WGS) entry which is preliminary data.</text>
</comment>
<evidence type="ECO:0000313" key="5">
    <source>
        <dbReference type="Proteomes" id="UP000037460"/>
    </source>
</evidence>
<dbReference type="GO" id="GO:0140662">
    <property type="term" value="F:ATP-dependent protein folding chaperone"/>
    <property type="evidence" value="ECO:0007669"/>
    <property type="project" value="InterPro"/>
</dbReference>
<dbReference type="Gene3D" id="3.90.640.10">
    <property type="entry name" value="Actin, Chain A, domain 4"/>
    <property type="match status" value="1"/>
</dbReference>
<dbReference type="AlphaFoldDB" id="A0A0M0K6R6"/>
<dbReference type="Proteomes" id="UP000037460">
    <property type="component" value="Unassembled WGS sequence"/>
</dbReference>
<dbReference type="InterPro" id="IPR018181">
    <property type="entry name" value="Heat_shock_70_CS"/>
</dbReference>
<dbReference type="SUPFAM" id="SSF53067">
    <property type="entry name" value="Actin-like ATPase domain"/>
    <property type="match status" value="2"/>
</dbReference>
<feature type="compositionally biased region" description="Basic residues" evidence="3">
    <location>
        <begin position="457"/>
        <end position="467"/>
    </location>
</feature>
<protein>
    <submittedName>
        <fullName evidence="4">Chaperone protein</fullName>
    </submittedName>
</protein>